<keyword evidence="2" id="KW-1185">Reference proteome</keyword>
<evidence type="ECO:0000313" key="1">
    <source>
        <dbReference type="EMBL" id="PRI10094.1"/>
    </source>
</evidence>
<dbReference type="OrthoDB" id="5017720at2"/>
<dbReference type="Proteomes" id="UP000238650">
    <property type="component" value="Unassembled WGS sequence"/>
</dbReference>
<gene>
    <name evidence="1" type="ORF">B4915_13225</name>
</gene>
<organism evidence="1 2">
    <name type="scientific">Leucobacter massiliensis</name>
    <dbReference type="NCBI Taxonomy" id="1686285"/>
    <lineage>
        <taxon>Bacteria</taxon>
        <taxon>Bacillati</taxon>
        <taxon>Actinomycetota</taxon>
        <taxon>Actinomycetes</taxon>
        <taxon>Micrococcales</taxon>
        <taxon>Microbacteriaceae</taxon>
        <taxon>Leucobacter</taxon>
    </lineage>
</organism>
<dbReference type="EMBL" id="MWZD01000023">
    <property type="protein sequence ID" value="PRI10094.1"/>
    <property type="molecule type" value="Genomic_DNA"/>
</dbReference>
<comment type="caution">
    <text evidence="1">The sequence shown here is derived from an EMBL/GenBank/DDBJ whole genome shotgun (WGS) entry which is preliminary data.</text>
</comment>
<dbReference type="RefSeq" id="WP_105806303.1">
    <property type="nucleotide sequence ID" value="NZ_MWZD01000023.1"/>
</dbReference>
<protein>
    <submittedName>
        <fullName evidence="1">Uncharacterized protein</fullName>
    </submittedName>
</protein>
<accession>A0A2S9QKH8</accession>
<dbReference type="AlphaFoldDB" id="A0A2S9QKH8"/>
<evidence type="ECO:0000313" key="2">
    <source>
        <dbReference type="Proteomes" id="UP000238650"/>
    </source>
</evidence>
<sequence>MTREEVQRLTQEERFVALGERYSRMQELLAEAQRKISDEEWVWGDKGLTPNRGGPGQRWAMPGSTARNSYLLTTSRNIRPAGATGERADAEQMREYFASQGWETSVEDGVAGDLTVRASTDDGYGLEYQVRRNGQYSLRVISRVFWGDPAELAEEVIGRIPEERLMVEASRPGDYIEFPRWDDPIVTVVD</sequence>
<reference evidence="1 2" key="1">
    <citation type="journal article" date="2017" name="New Microbes New Infect">
        <title>Genome sequence of 'Leucobacter massiliensis' sp. nov. isolated from human pharynx after travel to the 2014 Hajj.</title>
        <authorList>
            <person name="Leangapichart T."/>
            <person name="Gautret P."/>
            <person name="Nguyen T.T."/>
            <person name="Armstrong N."/>
            <person name="Rolain J.M."/>
        </authorList>
    </citation>
    <scope>NUCLEOTIDE SEQUENCE [LARGE SCALE GENOMIC DNA]</scope>
    <source>
        <strain evidence="1 2">122RC15</strain>
    </source>
</reference>
<proteinExistence type="predicted"/>
<name>A0A2S9QKH8_9MICO</name>